<dbReference type="PANTHER" id="PTHR11477">
    <property type="entry name" value="TRANSCRIPTION FACTOR S-II ZINC FINGER DOMAIN-CONTAINING PROTEIN"/>
    <property type="match status" value="1"/>
</dbReference>
<dbReference type="AlphaFoldDB" id="A0AAD3XHB0"/>
<dbReference type="GO" id="GO:0006351">
    <property type="term" value="P:DNA-templated transcription"/>
    <property type="evidence" value="ECO:0007669"/>
    <property type="project" value="TreeGrafter"/>
</dbReference>
<feature type="region of interest" description="Disordered" evidence="1">
    <location>
        <begin position="749"/>
        <end position="901"/>
    </location>
</feature>
<feature type="compositionally biased region" description="Basic and acidic residues" evidence="1">
    <location>
        <begin position="574"/>
        <end position="583"/>
    </location>
</feature>
<evidence type="ECO:0000313" key="4">
    <source>
        <dbReference type="Proteomes" id="UP001279734"/>
    </source>
</evidence>
<feature type="compositionally biased region" description="Polar residues" evidence="1">
    <location>
        <begin position="250"/>
        <end position="259"/>
    </location>
</feature>
<keyword evidence="4" id="KW-1185">Reference proteome</keyword>
<evidence type="ECO:0000313" key="3">
    <source>
        <dbReference type="EMBL" id="GMH04557.1"/>
    </source>
</evidence>
<feature type="compositionally biased region" description="Polar residues" evidence="1">
    <location>
        <begin position="682"/>
        <end position="692"/>
    </location>
</feature>
<feature type="compositionally biased region" description="Polar residues" evidence="1">
    <location>
        <begin position="820"/>
        <end position="835"/>
    </location>
</feature>
<accession>A0AAD3XHB0</accession>
<feature type="region of interest" description="Disordered" evidence="1">
    <location>
        <begin position="682"/>
        <end position="706"/>
    </location>
</feature>
<organism evidence="3 4">
    <name type="scientific">Nepenthes gracilis</name>
    <name type="common">Slender pitcher plant</name>
    <dbReference type="NCBI Taxonomy" id="150966"/>
    <lineage>
        <taxon>Eukaryota</taxon>
        <taxon>Viridiplantae</taxon>
        <taxon>Streptophyta</taxon>
        <taxon>Embryophyta</taxon>
        <taxon>Tracheophyta</taxon>
        <taxon>Spermatophyta</taxon>
        <taxon>Magnoliopsida</taxon>
        <taxon>eudicotyledons</taxon>
        <taxon>Gunneridae</taxon>
        <taxon>Pentapetalae</taxon>
        <taxon>Caryophyllales</taxon>
        <taxon>Nepenthaceae</taxon>
        <taxon>Nepenthes</taxon>
    </lineage>
</organism>
<dbReference type="EMBL" id="BSYO01000005">
    <property type="protein sequence ID" value="GMH04557.1"/>
    <property type="molecule type" value="Genomic_DNA"/>
</dbReference>
<feature type="compositionally biased region" description="Polar residues" evidence="1">
    <location>
        <begin position="533"/>
        <end position="573"/>
    </location>
</feature>
<feature type="domain" description="Spen paralogue and orthologue SPOC C-terminal" evidence="2">
    <location>
        <begin position="366"/>
        <end position="511"/>
    </location>
</feature>
<dbReference type="Proteomes" id="UP001279734">
    <property type="component" value="Unassembled WGS sequence"/>
</dbReference>
<feature type="compositionally biased region" description="Polar residues" evidence="1">
    <location>
        <begin position="14"/>
        <end position="24"/>
    </location>
</feature>
<reference evidence="3" key="1">
    <citation type="submission" date="2023-05" db="EMBL/GenBank/DDBJ databases">
        <title>Nepenthes gracilis genome sequencing.</title>
        <authorList>
            <person name="Fukushima K."/>
        </authorList>
    </citation>
    <scope>NUCLEOTIDE SEQUENCE</scope>
    <source>
        <strain evidence="3">SING2019-196</strain>
    </source>
</reference>
<feature type="compositionally biased region" description="Basic and acidic residues" evidence="1">
    <location>
        <begin position="773"/>
        <end position="788"/>
    </location>
</feature>
<protein>
    <recommendedName>
        <fullName evidence="2">Spen paralogue and orthologue SPOC C-terminal domain-containing protein</fullName>
    </recommendedName>
</protein>
<feature type="region of interest" description="Disordered" evidence="1">
    <location>
        <begin position="517"/>
        <end position="616"/>
    </location>
</feature>
<evidence type="ECO:0000259" key="2">
    <source>
        <dbReference type="Pfam" id="PF07744"/>
    </source>
</evidence>
<gene>
    <name evidence="3" type="ORF">Nepgr_006397</name>
</gene>
<dbReference type="GO" id="GO:0005634">
    <property type="term" value="C:nucleus"/>
    <property type="evidence" value="ECO:0007669"/>
    <property type="project" value="TreeGrafter"/>
</dbReference>
<feature type="region of interest" description="Disordered" evidence="1">
    <location>
        <begin position="1"/>
        <end position="49"/>
    </location>
</feature>
<dbReference type="CDD" id="cd21538">
    <property type="entry name" value="SPOC_TFIIS"/>
    <property type="match status" value="1"/>
</dbReference>
<feature type="compositionally biased region" description="Pro residues" evidence="1">
    <location>
        <begin position="849"/>
        <end position="858"/>
    </location>
</feature>
<feature type="region of interest" description="Disordered" evidence="1">
    <location>
        <begin position="240"/>
        <end position="261"/>
    </location>
</feature>
<feature type="compositionally biased region" description="Basic and acidic residues" evidence="1">
    <location>
        <begin position="695"/>
        <end position="706"/>
    </location>
</feature>
<feature type="compositionally biased region" description="Basic and acidic residues" evidence="1">
    <location>
        <begin position="519"/>
        <end position="528"/>
    </location>
</feature>
<dbReference type="Pfam" id="PF07744">
    <property type="entry name" value="SPOC"/>
    <property type="match status" value="1"/>
</dbReference>
<name>A0AAD3XHB0_NEPGR</name>
<dbReference type="InterPro" id="IPR012921">
    <property type="entry name" value="SPOC_C"/>
</dbReference>
<dbReference type="PANTHER" id="PTHR11477:SF37">
    <property type="entry name" value="SPEN PARALOGUE AND ORTHOLOGUE SPOC C-TERMINAL DOMAIN-CONTAINING PROTEIN"/>
    <property type="match status" value="1"/>
</dbReference>
<comment type="caution">
    <text evidence="3">The sequence shown here is derived from an EMBL/GenBank/DDBJ whole genome shotgun (WGS) entry which is preliminary data.</text>
</comment>
<proteinExistence type="predicted"/>
<sequence>MHPSRKLQEAHIGNNMSFPTTSAASGGETLAEWSRKRKFTSSDQPSNMAPLMEYDFSRRSNLHLNVSGVQGNDLGTYIPAMQPQEFLNFWQRCDINGPWDEKNQAAYAQPNERIFNDTRAGNPGYTSFSRQLRSLQCKEAPNLLNMTSEQTCMASNFWPSTCGSFSQSEAHESTSHREKAENSHYLPDIPHYGQARPLQSKHMVSAVIPASKSMVLHEHLRHNFVEPSMSVFDLHGKVNSQENRKDEPSCTDQTDSMGTSDFFKQHDKGILMHSRIELRSTSYGIGLTDSFSSNDQGYGNVDSMIMKTKGPSDSQDLNHSLIVETPCKHGEAYPNFVGHDLNSELSRGSTKLDESDESDTVASKLGEMLWDGSLQLSSAVKVSAVAYFKSGEKMPDINWSESVEVIGKTRLDAFEKYIQDLPRSRNRGLMVVSICWKEGSSRDGLEGIKEVAKKYKEGKRVGFAQLLSGVDLYICPRSDTIITILAKHGFFKGKVAVEDNQDSLIGCVVWRKTLPSDSSTKRSEKNVSKIEQPPSSTSNLTTQHLDSKNSPSAAPNQESIPPESLNGQITTKSEGNDIKENKNPESSTVQPELGSSHSNASPAECPNVSSSSIPAGHRTFPPADLATLHKTIMELTEIEVSVFQSLGLEKLKANLELLKTTLPPPTSEDDDLPEYDFKTTVPQAMSSKSSQADAIDERPQAKGVRDYHGSLPWKIGIVGKVPSSRAPDVHEGSPQQKLVQELESQIPSLPDMQQKPSMNCTKLKSLFDDDDMPEWRPPDFEPPKRPVEQKTGPSFAANAFPFPKRSFLNSIPGHLPPPHTTSSMQPPFSAKTFTHASPPSPALSKKAAPPSPRPPPPVSGRVHRDPDSRVCTSNPVLRPQLDPRGHIPHGHICPPGRRVRN</sequence>
<feature type="compositionally biased region" description="Polar residues" evidence="1">
    <location>
        <begin position="584"/>
        <end position="613"/>
    </location>
</feature>
<evidence type="ECO:0000256" key="1">
    <source>
        <dbReference type="SAM" id="MobiDB-lite"/>
    </source>
</evidence>